<proteinExistence type="predicted"/>
<name>A0A319C8X2_ASPVC</name>
<feature type="chain" id="PRO_5016316495" description="Secreted protein" evidence="2">
    <location>
        <begin position="22"/>
        <end position="169"/>
    </location>
</feature>
<keyword evidence="1" id="KW-1133">Transmembrane helix</keyword>
<evidence type="ECO:0000256" key="1">
    <source>
        <dbReference type="SAM" id="Phobius"/>
    </source>
</evidence>
<keyword evidence="1" id="KW-0472">Membrane</keyword>
<accession>A0A319C8X2</accession>
<gene>
    <name evidence="3" type="ORF">BO88DRAFT_144659</name>
</gene>
<evidence type="ECO:0000313" key="4">
    <source>
        <dbReference type="Proteomes" id="UP000248405"/>
    </source>
</evidence>
<evidence type="ECO:0008006" key="5">
    <source>
        <dbReference type="Google" id="ProtNLM"/>
    </source>
</evidence>
<feature type="signal peptide" evidence="2">
    <location>
        <begin position="1"/>
        <end position="21"/>
    </location>
</feature>
<sequence>MQTRQWVSWLVTATLHPPLLSTMHSSLYVCNCHSSCSPGNAMQMDGKRMGRDGEVGEWVGREWKGSRTTHMLQCMYVCMYVCTLSPLSSVAGSICSWNTARQTDRLGIEVVYSVSSSASHHHPTSSAFVGAQIVRISCTVLLVMGLSHYSALVFKALMCLFTIYVNKSM</sequence>
<dbReference type="RefSeq" id="XP_025558976.1">
    <property type="nucleotide sequence ID" value="XM_025701480.1"/>
</dbReference>
<reference evidence="3" key="1">
    <citation type="submission" date="2016-12" db="EMBL/GenBank/DDBJ databases">
        <title>The genomes of Aspergillus section Nigri reveals drivers in fungal speciation.</title>
        <authorList>
            <consortium name="DOE Joint Genome Institute"/>
            <person name="Vesth T.C."/>
            <person name="Nybo J."/>
            <person name="Theobald S."/>
            <person name="Brandl J."/>
            <person name="Frisvad J.C."/>
            <person name="Nielsen K.F."/>
            <person name="Lyhne E.K."/>
            <person name="Kogle M.E."/>
            <person name="Kuo A."/>
            <person name="Riley R."/>
            <person name="Clum A."/>
            <person name="Nolan M."/>
            <person name="Lipzen A."/>
            <person name="Salamov A."/>
            <person name="Henrissat B."/>
            <person name="Wiebenga A."/>
            <person name="De Vries R.P."/>
            <person name="Grigoriev I.V."/>
            <person name="Mortensen U.H."/>
            <person name="Andersen M.R."/>
            <person name="Baker S.E."/>
        </authorList>
    </citation>
    <scope>NUCLEOTIDE SEQUENCE [LARGE SCALE GENOMIC DNA]</scope>
    <source>
        <strain evidence="3">CBS 113365</strain>
    </source>
</reference>
<organism evidence="3 4">
    <name type="scientific">Aspergillus vadensis (strain CBS 113365 / IMI 142717 / IBT 24658)</name>
    <dbReference type="NCBI Taxonomy" id="1448311"/>
    <lineage>
        <taxon>Eukaryota</taxon>
        <taxon>Fungi</taxon>
        <taxon>Dikarya</taxon>
        <taxon>Ascomycota</taxon>
        <taxon>Pezizomycotina</taxon>
        <taxon>Eurotiomycetes</taxon>
        <taxon>Eurotiomycetidae</taxon>
        <taxon>Eurotiales</taxon>
        <taxon>Aspergillaceae</taxon>
        <taxon>Aspergillus</taxon>
        <taxon>Aspergillus subgen. Circumdati</taxon>
    </lineage>
</organism>
<dbReference type="EMBL" id="KZ821639">
    <property type="protein sequence ID" value="PYH65182.1"/>
    <property type="molecule type" value="Genomic_DNA"/>
</dbReference>
<keyword evidence="4" id="KW-1185">Reference proteome</keyword>
<feature type="transmembrane region" description="Helical" evidence="1">
    <location>
        <begin position="140"/>
        <end position="165"/>
    </location>
</feature>
<protein>
    <recommendedName>
        <fullName evidence="5">Secreted protein</fullName>
    </recommendedName>
</protein>
<keyword evidence="1" id="KW-0812">Transmembrane</keyword>
<evidence type="ECO:0000313" key="3">
    <source>
        <dbReference type="EMBL" id="PYH65182.1"/>
    </source>
</evidence>
<keyword evidence="2" id="KW-0732">Signal</keyword>
<dbReference type="AlphaFoldDB" id="A0A319C8X2"/>
<dbReference type="Proteomes" id="UP000248405">
    <property type="component" value="Unassembled WGS sequence"/>
</dbReference>
<dbReference type="GeneID" id="37206072"/>
<evidence type="ECO:0000256" key="2">
    <source>
        <dbReference type="SAM" id="SignalP"/>
    </source>
</evidence>